<dbReference type="Pfam" id="PF00266">
    <property type="entry name" value="Aminotran_5"/>
    <property type="match status" value="1"/>
</dbReference>
<evidence type="ECO:0000259" key="3">
    <source>
        <dbReference type="Pfam" id="PF00266"/>
    </source>
</evidence>
<sequence>MIYLDNCSTTKPREEVVEIMLKALKEDFGNPSSLHRLGLNSEKEIKTARNNIADYLKVDNKEIYFTSGGTESNNIAIQSIIRKFARKGKHIITTKIEHSSVLNIMKYYEFLGYEITYLSTDEYGYINLNEFKNALRDDTILVSIIHVNNEVGAIQNIREIKNIINNSSSKPSLHLDGIQSFGKIDFSLKALDADTYSFSGHKVYGPKGIGGLYIHNRLKLSPITFGGGQESGLRSGTENVPGILGLGEAVKILSIKAREERERVQELKTYMAEKIDAEIEDIRINTTLDESSSPYILNISFRDVRGEVLLHYLEDKDIYVSTSSACSSKGTEKSHVLKELKLSNNEIEGTIRFCFSYEISKADVDYTVDVLKSSVKEIRDIIRR</sequence>
<comment type="cofactor">
    <cofactor evidence="1">
        <name>pyridoxal 5'-phosphate</name>
        <dbReference type="ChEBI" id="CHEBI:597326"/>
    </cofactor>
</comment>
<dbReference type="PIRSF" id="PIRSF005572">
    <property type="entry name" value="NifS"/>
    <property type="match status" value="1"/>
</dbReference>
<dbReference type="InterPro" id="IPR016454">
    <property type="entry name" value="Cysteine_dSase"/>
</dbReference>
<dbReference type="InterPro" id="IPR015422">
    <property type="entry name" value="PyrdxlP-dep_Trfase_small"/>
</dbReference>
<dbReference type="RefSeq" id="WP_262429996.1">
    <property type="nucleotide sequence ID" value="NZ_JACRTG010000021.1"/>
</dbReference>
<gene>
    <name evidence="4" type="ORF">H8707_09820</name>
</gene>
<dbReference type="InterPro" id="IPR000192">
    <property type="entry name" value="Aminotrans_V_dom"/>
</dbReference>
<dbReference type="AlphaFoldDB" id="A0A926IJZ8"/>
<accession>A0A926IJZ8</accession>
<protein>
    <submittedName>
        <fullName evidence="4">Cysteine desulfurase</fullName>
    </submittedName>
</protein>
<dbReference type="Gene3D" id="1.10.260.50">
    <property type="match status" value="1"/>
</dbReference>
<evidence type="ECO:0000256" key="2">
    <source>
        <dbReference type="ARBA" id="ARBA00022898"/>
    </source>
</evidence>
<comment type="caution">
    <text evidence="4">The sequence shown here is derived from an EMBL/GenBank/DDBJ whole genome shotgun (WGS) entry which is preliminary data.</text>
</comment>
<dbReference type="PANTHER" id="PTHR11601">
    <property type="entry name" value="CYSTEINE DESULFURYLASE FAMILY MEMBER"/>
    <property type="match status" value="1"/>
</dbReference>
<keyword evidence="2" id="KW-0663">Pyridoxal phosphate</keyword>
<dbReference type="PANTHER" id="PTHR11601:SF50">
    <property type="entry name" value="CYSTEINE DESULFURASE ISCS 2-RELATED"/>
    <property type="match status" value="1"/>
</dbReference>
<dbReference type="EMBL" id="JACRTG010000021">
    <property type="protein sequence ID" value="MBC8588539.1"/>
    <property type="molecule type" value="Genomic_DNA"/>
</dbReference>
<dbReference type="Gene3D" id="3.90.1150.10">
    <property type="entry name" value="Aspartate Aminotransferase, domain 1"/>
    <property type="match status" value="1"/>
</dbReference>
<feature type="domain" description="Aminotransferase class V" evidence="3">
    <location>
        <begin position="2"/>
        <end position="366"/>
    </location>
</feature>
<evidence type="ECO:0000313" key="4">
    <source>
        <dbReference type="EMBL" id="MBC8588539.1"/>
    </source>
</evidence>
<organism evidence="4 5">
    <name type="scientific">Paratissierella segnis</name>
    <dbReference type="NCBI Taxonomy" id="2763679"/>
    <lineage>
        <taxon>Bacteria</taxon>
        <taxon>Bacillati</taxon>
        <taxon>Bacillota</taxon>
        <taxon>Tissierellia</taxon>
        <taxon>Tissierellales</taxon>
        <taxon>Tissierellaceae</taxon>
        <taxon>Paratissierella</taxon>
    </lineage>
</organism>
<reference evidence="4" key="1">
    <citation type="submission" date="2020-08" db="EMBL/GenBank/DDBJ databases">
        <title>Genome public.</title>
        <authorList>
            <person name="Liu C."/>
            <person name="Sun Q."/>
        </authorList>
    </citation>
    <scope>NUCLEOTIDE SEQUENCE</scope>
    <source>
        <strain evidence="4">BX21</strain>
    </source>
</reference>
<evidence type="ECO:0000313" key="5">
    <source>
        <dbReference type="Proteomes" id="UP000601171"/>
    </source>
</evidence>
<keyword evidence="5" id="KW-1185">Reference proteome</keyword>
<dbReference type="InterPro" id="IPR015421">
    <property type="entry name" value="PyrdxlP-dep_Trfase_major"/>
</dbReference>
<evidence type="ECO:0000256" key="1">
    <source>
        <dbReference type="ARBA" id="ARBA00001933"/>
    </source>
</evidence>
<proteinExistence type="predicted"/>
<dbReference type="Gene3D" id="3.40.640.10">
    <property type="entry name" value="Type I PLP-dependent aspartate aminotransferase-like (Major domain)"/>
    <property type="match status" value="1"/>
</dbReference>
<dbReference type="GO" id="GO:0003824">
    <property type="term" value="F:catalytic activity"/>
    <property type="evidence" value="ECO:0007669"/>
    <property type="project" value="UniProtKB-ARBA"/>
</dbReference>
<name>A0A926IJZ8_9FIRM</name>
<dbReference type="SUPFAM" id="SSF53383">
    <property type="entry name" value="PLP-dependent transferases"/>
    <property type="match status" value="1"/>
</dbReference>
<dbReference type="Proteomes" id="UP000601171">
    <property type="component" value="Unassembled WGS sequence"/>
</dbReference>
<dbReference type="InterPro" id="IPR015424">
    <property type="entry name" value="PyrdxlP-dep_Trfase"/>
</dbReference>